<evidence type="ECO:0008006" key="3">
    <source>
        <dbReference type="Google" id="ProtNLM"/>
    </source>
</evidence>
<organism evidence="1 2">
    <name type="scientific">Nocardioides nanhaiensis</name>
    <dbReference type="NCBI Taxonomy" id="1476871"/>
    <lineage>
        <taxon>Bacteria</taxon>
        <taxon>Bacillati</taxon>
        <taxon>Actinomycetota</taxon>
        <taxon>Actinomycetes</taxon>
        <taxon>Propionibacteriales</taxon>
        <taxon>Nocardioidaceae</taxon>
        <taxon>Nocardioides</taxon>
    </lineage>
</organism>
<dbReference type="EMBL" id="BAABIM010000003">
    <property type="protein sequence ID" value="GAA4688789.1"/>
    <property type="molecule type" value="Genomic_DNA"/>
</dbReference>
<sequence length="176" mass="18781">MSGHTVLVVPVPALQPFVRERTARYDASFLSADPGFVNAHITLLGPWLPEPGDVDLATVGRIAAAQPAFDYRLARVEGFPDGVLHLPPSPGSPFRRLTAALVQAFPETPPYRGEFPDTVPHLTLDHASTGATVASLTAELALPVTARADRVDLQWWANHDCHVRASWPLGGPGAAA</sequence>
<name>A0ABP8WFK3_9ACTN</name>
<evidence type="ECO:0000313" key="2">
    <source>
        <dbReference type="Proteomes" id="UP001500621"/>
    </source>
</evidence>
<evidence type="ECO:0000313" key="1">
    <source>
        <dbReference type="EMBL" id="GAA4688789.1"/>
    </source>
</evidence>
<gene>
    <name evidence="1" type="ORF">GCM10023226_28240</name>
</gene>
<dbReference type="SUPFAM" id="SSF55144">
    <property type="entry name" value="LigT-like"/>
    <property type="match status" value="1"/>
</dbReference>
<comment type="caution">
    <text evidence="1">The sequence shown here is derived from an EMBL/GenBank/DDBJ whole genome shotgun (WGS) entry which is preliminary data.</text>
</comment>
<proteinExistence type="predicted"/>
<keyword evidence="2" id="KW-1185">Reference proteome</keyword>
<dbReference type="Proteomes" id="UP001500621">
    <property type="component" value="Unassembled WGS sequence"/>
</dbReference>
<reference evidence="2" key="1">
    <citation type="journal article" date="2019" name="Int. J. Syst. Evol. Microbiol.">
        <title>The Global Catalogue of Microorganisms (GCM) 10K type strain sequencing project: providing services to taxonomists for standard genome sequencing and annotation.</title>
        <authorList>
            <consortium name="The Broad Institute Genomics Platform"/>
            <consortium name="The Broad Institute Genome Sequencing Center for Infectious Disease"/>
            <person name="Wu L."/>
            <person name="Ma J."/>
        </authorList>
    </citation>
    <scope>NUCLEOTIDE SEQUENCE [LARGE SCALE GENOMIC DNA]</scope>
    <source>
        <strain evidence="2">JCM 18127</strain>
    </source>
</reference>
<accession>A0ABP8WFK3</accession>
<dbReference type="InterPro" id="IPR009097">
    <property type="entry name" value="Cyclic_Pdiesterase"/>
</dbReference>
<protein>
    <recommendedName>
        <fullName evidence="3">2'-5' RNA ligase family protein</fullName>
    </recommendedName>
</protein>
<dbReference type="Gene3D" id="3.90.1140.10">
    <property type="entry name" value="Cyclic phosphodiesterase"/>
    <property type="match status" value="1"/>
</dbReference>
<dbReference type="RefSeq" id="WP_345266950.1">
    <property type="nucleotide sequence ID" value="NZ_BAABIM010000003.1"/>
</dbReference>
<dbReference type="Pfam" id="PF13563">
    <property type="entry name" value="2_5_RNA_ligase2"/>
    <property type="match status" value="1"/>
</dbReference>